<dbReference type="Gene3D" id="3.40.190.80">
    <property type="match status" value="1"/>
</dbReference>
<evidence type="ECO:0000256" key="5">
    <source>
        <dbReference type="ARBA" id="ARBA00022842"/>
    </source>
</evidence>
<comment type="caution">
    <text evidence="8">The sequence shown here is derived from an EMBL/GenBank/DDBJ whole genome shotgun (WGS) entry which is preliminary data.</text>
</comment>
<reference evidence="8" key="1">
    <citation type="journal article" date="2021" name="PeerJ">
        <title>Extensive microbial diversity within the chicken gut microbiome revealed by metagenomics and culture.</title>
        <authorList>
            <person name="Gilroy R."/>
            <person name="Ravi A."/>
            <person name="Getino M."/>
            <person name="Pursley I."/>
            <person name="Horton D.L."/>
            <person name="Alikhan N.F."/>
            <person name="Baker D."/>
            <person name="Gharbi K."/>
            <person name="Hall N."/>
            <person name="Watson M."/>
            <person name="Adriaenssens E.M."/>
            <person name="Foster-Nyarko E."/>
            <person name="Jarju S."/>
            <person name="Secka A."/>
            <person name="Antonio M."/>
            <person name="Oren A."/>
            <person name="Chaudhuri R.R."/>
            <person name="La Ragione R."/>
            <person name="Hildebrand F."/>
            <person name="Pallen M.J."/>
        </authorList>
    </citation>
    <scope>NUCLEOTIDE SEQUENCE</scope>
    <source>
        <strain evidence="8">ChiW19-6364</strain>
    </source>
</reference>
<evidence type="ECO:0000313" key="8">
    <source>
        <dbReference type="EMBL" id="HJD41129.1"/>
    </source>
</evidence>
<dbReference type="GO" id="GO:0046854">
    <property type="term" value="P:phosphatidylinositol phosphate biosynthetic process"/>
    <property type="evidence" value="ECO:0007669"/>
    <property type="project" value="InterPro"/>
</dbReference>
<dbReference type="GO" id="GO:0046872">
    <property type="term" value="F:metal ion binding"/>
    <property type="evidence" value="ECO:0007669"/>
    <property type="project" value="UniProtKB-KW"/>
</dbReference>
<dbReference type="InterPro" id="IPR022337">
    <property type="entry name" value="Inositol_monophosphatase_SuhB"/>
</dbReference>
<feature type="binding site" evidence="6">
    <location>
        <position position="63"/>
    </location>
    <ligand>
        <name>Mg(2+)</name>
        <dbReference type="ChEBI" id="CHEBI:18420"/>
        <label>1</label>
        <note>catalytic</note>
    </ligand>
</feature>
<evidence type="ECO:0000256" key="2">
    <source>
        <dbReference type="ARBA" id="ARBA00001946"/>
    </source>
</evidence>
<dbReference type="GO" id="GO:0007165">
    <property type="term" value="P:signal transduction"/>
    <property type="evidence" value="ECO:0007669"/>
    <property type="project" value="TreeGrafter"/>
</dbReference>
<feature type="binding site" evidence="6">
    <location>
        <position position="83"/>
    </location>
    <ligand>
        <name>Mg(2+)</name>
        <dbReference type="ChEBI" id="CHEBI:18420"/>
        <label>1</label>
        <note>catalytic</note>
    </ligand>
</feature>
<dbReference type="AlphaFoldDB" id="A0A9D2RBY1"/>
<dbReference type="InterPro" id="IPR033942">
    <property type="entry name" value="IMPase"/>
</dbReference>
<dbReference type="CDD" id="cd01639">
    <property type="entry name" value="IMPase"/>
    <property type="match status" value="1"/>
</dbReference>
<evidence type="ECO:0000256" key="3">
    <source>
        <dbReference type="ARBA" id="ARBA00022723"/>
    </source>
</evidence>
<evidence type="ECO:0000256" key="7">
    <source>
        <dbReference type="RuleBase" id="RU364068"/>
    </source>
</evidence>
<evidence type="ECO:0000256" key="4">
    <source>
        <dbReference type="ARBA" id="ARBA00022801"/>
    </source>
</evidence>
<dbReference type="GO" id="GO:0006020">
    <property type="term" value="P:inositol metabolic process"/>
    <property type="evidence" value="ECO:0007669"/>
    <property type="project" value="TreeGrafter"/>
</dbReference>
<gene>
    <name evidence="8" type="ORF">H9913_14020</name>
</gene>
<keyword evidence="3 6" id="KW-0479">Metal-binding</keyword>
<dbReference type="InterPro" id="IPR020550">
    <property type="entry name" value="Inositol_monophosphatase_CS"/>
</dbReference>
<dbReference type="Gene3D" id="3.30.540.10">
    <property type="entry name" value="Fructose-1,6-Bisphosphatase, subunit A, domain 1"/>
    <property type="match status" value="1"/>
</dbReference>
<name>A0A9D2RBY1_9FIRM</name>
<dbReference type="PRINTS" id="PR01959">
    <property type="entry name" value="SBIMPHPHTASE"/>
</dbReference>
<evidence type="ECO:0000256" key="1">
    <source>
        <dbReference type="ARBA" id="ARBA00001033"/>
    </source>
</evidence>
<feature type="binding site" evidence="6">
    <location>
        <position position="208"/>
    </location>
    <ligand>
        <name>Mg(2+)</name>
        <dbReference type="ChEBI" id="CHEBI:18420"/>
        <label>1</label>
        <note>catalytic</note>
    </ligand>
</feature>
<dbReference type="EC" id="3.1.3.25" evidence="7"/>
<comment type="catalytic activity">
    <reaction evidence="1 7">
        <text>a myo-inositol phosphate + H2O = myo-inositol + phosphate</text>
        <dbReference type="Rhea" id="RHEA:24056"/>
        <dbReference type="ChEBI" id="CHEBI:15377"/>
        <dbReference type="ChEBI" id="CHEBI:17268"/>
        <dbReference type="ChEBI" id="CHEBI:43474"/>
        <dbReference type="ChEBI" id="CHEBI:84139"/>
        <dbReference type="EC" id="3.1.3.25"/>
    </reaction>
</comment>
<keyword evidence="5 6" id="KW-0460">Magnesium</keyword>
<reference evidence="8" key="2">
    <citation type="submission" date="2021-04" db="EMBL/GenBank/DDBJ databases">
        <authorList>
            <person name="Gilroy R."/>
        </authorList>
    </citation>
    <scope>NUCLEOTIDE SEQUENCE</scope>
    <source>
        <strain evidence="8">ChiW19-6364</strain>
    </source>
</reference>
<protein>
    <recommendedName>
        <fullName evidence="7">Inositol-1-monophosphatase</fullName>
        <ecNumber evidence="7">3.1.3.25</ecNumber>
    </recommendedName>
</protein>
<evidence type="ECO:0000256" key="6">
    <source>
        <dbReference type="PIRSR" id="PIRSR600760-2"/>
    </source>
</evidence>
<accession>A0A9D2RBY1</accession>
<organism evidence="8 9">
    <name type="scientific">Candidatus Blautia stercoripullorum</name>
    <dbReference type="NCBI Taxonomy" id="2838502"/>
    <lineage>
        <taxon>Bacteria</taxon>
        <taxon>Bacillati</taxon>
        <taxon>Bacillota</taxon>
        <taxon>Clostridia</taxon>
        <taxon>Lachnospirales</taxon>
        <taxon>Lachnospiraceae</taxon>
        <taxon>Blautia</taxon>
    </lineage>
</organism>
<dbReference type="PANTHER" id="PTHR20854">
    <property type="entry name" value="INOSITOL MONOPHOSPHATASE"/>
    <property type="match status" value="1"/>
</dbReference>
<evidence type="ECO:0000313" key="9">
    <source>
        <dbReference type="Proteomes" id="UP000823850"/>
    </source>
</evidence>
<comment type="cofactor">
    <cofactor evidence="2 6 7">
        <name>Mg(2+)</name>
        <dbReference type="ChEBI" id="CHEBI:18420"/>
    </cofactor>
</comment>
<dbReference type="InterPro" id="IPR000760">
    <property type="entry name" value="Inositol_monophosphatase-like"/>
</dbReference>
<comment type="similarity">
    <text evidence="7">Belongs to the inositol monophosphatase superfamily.</text>
</comment>
<dbReference type="Proteomes" id="UP000823850">
    <property type="component" value="Unassembled WGS sequence"/>
</dbReference>
<dbReference type="PANTHER" id="PTHR20854:SF4">
    <property type="entry name" value="INOSITOL-1-MONOPHOSPHATASE-RELATED"/>
    <property type="match status" value="1"/>
</dbReference>
<dbReference type="EMBL" id="DWUX01000241">
    <property type="protein sequence ID" value="HJD41129.1"/>
    <property type="molecule type" value="Genomic_DNA"/>
</dbReference>
<dbReference type="PRINTS" id="PR00377">
    <property type="entry name" value="IMPHPHTASES"/>
</dbReference>
<dbReference type="Pfam" id="PF00459">
    <property type="entry name" value="Inositol_P"/>
    <property type="match status" value="1"/>
</dbReference>
<feature type="binding site" evidence="6">
    <location>
        <position position="80"/>
    </location>
    <ligand>
        <name>Mg(2+)</name>
        <dbReference type="ChEBI" id="CHEBI:18420"/>
        <label>1</label>
        <note>catalytic</note>
    </ligand>
</feature>
<dbReference type="GO" id="GO:0008934">
    <property type="term" value="F:inositol monophosphate 1-phosphatase activity"/>
    <property type="evidence" value="ECO:0007669"/>
    <property type="project" value="InterPro"/>
</dbReference>
<sequence length="252" mass="28193">MALYSQAIEIVLEAGEQLIEREGVHKISEKGQTDYVTAVDIRVQKTIFQKLSQIDPDMQFLGEEKDNQEIDPEGKVWILDPVDGTTNLIHDFHHSVISLAYSEGGEIQFGIVYDPFSHEMFGARKGKGAYLNKERIFVSKAEKLSQSLISIGTAPGCREDADRAFARMRRVYDKCQDVRRIGSAALELAYVACGRLEGFYEGHLKIWDYAAGKLLVEEAGGIVLADKKRVFASAPGIAEEFRCIAEEEEKDI</sequence>
<dbReference type="PROSITE" id="PS00630">
    <property type="entry name" value="IMP_2"/>
    <property type="match status" value="1"/>
</dbReference>
<dbReference type="SUPFAM" id="SSF56655">
    <property type="entry name" value="Carbohydrate phosphatase"/>
    <property type="match status" value="1"/>
</dbReference>
<keyword evidence="4 7" id="KW-0378">Hydrolase</keyword>
<proteinExistence type="inferred from homology"/>